<protein>
    <submittedName>
        <fullName evidence="1">30575_t:CDS:1</fullName>
    </submittedName>
</protein>
<evidence type="ECO:0000313" key="1">
    <source>
        <dbReference type="EMBL" id="CAG8838887.1"/>
    </source>
</evidence>
<dbReference type="EMBL" id="CAJVQC010121964">
    <property type="protein sequence ID" value="CAG8838887.1"/>
    <property type="molecule type" value="Genomic_DNA"/>
</dbReference>
<evidence type="ECO:0000313" key="2">
    <source>
        <dbReference type="Proteomes" id="UP000789920"/>
    </source>
</evidence>
<accession>A0ACA9SG54</accession>
<comment type="caution">
    <text evidence="1">The sequence shown here is derived from an EMBL/GenBank/DDBJ whole genome shotgun (WGS) entry which is preliminary data.</text>
</comment>
<name>A0ACA9SG54_9GLOM</name>
<feature type="non-terminal residue" evidence="1">
    <location>
        <position position="1"/>
    </location>
</feature>
<reference evidence="1" key="1">
    <citation type="submission" date="2021-06" db="EMBL/GenBank/DDBJ databases">
        <authorList>
            <person name="Kallberg Y."/>
            <person name="Tangrot J."/>
            <person name="Rosling A."/>
        </authorList>
    </citation>
    <scope>NUCLEOTIDE SEQUENCE</scope>
    <source>
        <strain evidence="1">MA461A</strain>
    </source>
</reference>
<organism evidence="1 2">
    <name type="scientific">Racocetra persica</name>
    <dbReference type="NCBI Taxonomy" id="160502"/>
    <lineage>
        <taxon>Eukaryota</taxon>
        <taxon>Fungi</taxon>
        <taxon>Fungi incertae sedis</taxon>
        <taxon>Mucoromycota</taxon>
        <taxon>Glomeromycotina</taxon>
        <taxon>Glomeromycetes</taxon>
        <taxon>Diversisporales</taxon>
        <taxon>Gigasporaceae</taxon>
        <taxon>Racocetra</taxon>
    </lineage>
</organism>
<dbReference type="Proteomes" id="UP000789920">
    <property type="component" value="Unassembled WGS sequence"/>
</dbReference>
<proteinExistence type="predicted"/>
<sequence length="176" mass="20818">LLYLVKTMEINELKIKIQQLITHYTQQKQEATQIIQQLFTKLNSLKELELLEKLPPPYLTAYLLYRQAFYSNYQEEHLQQANFDREKYLKRLEKEIELTAEIRKQDIIDDLLALITNDQINIAELTTSINQSLKSKEELKIMTRNLKSCQYNFPNCQKIASFQHILKLGAVRIDKG</sequence>
<gene>
    <name evidence="1" type="ORF">RPERSI_LOCUS30840</name>
</gene>
<keyword evidence="2" id="KW-1185">Reference proteome</keyword>